<protein>
    <submittedName>
        <fullName evidence="1">Uncharacterized protein</fullName>
    </submittedName>
</protein>
<sequence>MSKFFKIFLIFVFFGSVGYLINKYFSPTSKDQLGGPTVEAQFCSTDSHVCLPIPQNPNSGTLKIKITTGGKSVRNLEVDVASKPGANEYYMMLTDVSGAVTLNWLPPGMYSIYFNNNDFPTQYGVPPVVPVEITIGQTTQKTVDLTSK</sequence>
<evidence type="ECO:0000313" key="1">
    <source>
        <dbReference type="EMBL" id="OGM88069.1"/>
    </source>
</evidence>
<dbReference type="Gene3D" id="2.60.40.1120">
    <property type="entry name" value="Carboxypeptidase-like, regulatory domain"/>
    <property type="match status" value="1"/>
</dbReference>
<evidence type="ECO:0000313" key="2">
    <source>
        <dbReference type="Proteomes" id="UP000177596"/>
    </source>
</evidence>
<organism evidence="1 2">
    <name type="scientific">Candidatus Woesebacteria bacterium RIFOXYD1_FULL_43_18</name>
    <dbReference type="NCBI Taxonomy" id="1802551"/>
    <lineage>
        <taxon>Bacteria</taxon>
        <taxon>Candidatus Woeseibacteriota</taxon>
    </lineage>
</organism>
<dbReference type="Proteomes" id="UP000177596">
    <property type="component" value="Unassembled WGS sequence"/>
</dbReference>
<reference evidence="1 2" key="1">
    <citation type="journal article" date="2016" name="Nat. Commun.">
        <title>Thousands of microbial genomes shed light on interconnected biogeochemical processes in an aquifer system.</title>
        <authorList>
            <person name="Anantharaman K."/>
            <person name="Brown C.T."/>
            <person name="Hug L.A."/>
            <person name="Sharon I."/>
            <person name="Castelle C.J."/>
            <person name="Probst A.J."/>
            <person name="Thomas B.C."/>
            <person name="Singh A."/>
            <person name="Wilkins M.J."/>
            <person name="Karaoz U."/>
            <person name="Brodie E.L."/>
            <person name="Williams K.H."/>
            <person name="Hubbard S.S."/>
            <person name="Banfield J.F."/>
        </authorList>
    </citation>
    <scope>NUCLEOTIDE SEQUENCE [LARGE SCALE GENOMIC DNA]</scope>
</reference>
<proteinExistence type="predicted"/>
<name>A0A1F8DJ73_9BACT</name>
<gene>
    <name evidence="1" type="ORF">A2573_01015</name>
</gene>
<dbReference type="AlphaFoldDB" id="A0A1F8DJ73"/>
<accession>A0A1F8DJ73</accession>
<dbReference type="EMBL" id="MGIL01000017">
    <property type="protein sequence ID" value="OGM88069.1"/>
    <property type="molecule type" value="Genomic_DNA"/>
</dbReference>
<comment type="caution">
    <text evidence="1">The sequence shown here is derived from an EMBL/GenBank/DDBJ whole genome shotgun (WGS) entry which is preliminary data.</text>
</comment>